<evidence type="ECO:0000313" key="1">
    <source>
        <dbReference type="EMBL" id="AKN37650.1"/>
    </source>
</evidence>
<dbReference type="EMBL" id="KP795544">
    <property type="protein sequence ID" value="AKN37650.1"/>
    <property type="molecule type" value="Genomic_DNA"/>
</dbReference>
<protein>
    <submittedName>
        <fullName evidence="1">Uncharacterized protein</fullName>
    </submittedName>
</protein>
<dbReference type="AlphaFoldDB" id="A0A0H3ZNA2"/>
<reference evidence="1" key="1">
    <citation type="journal article" date="2015" name="MBio">
        <title>Eco-Evolutionary Dynamics of Episomes among Ecologically Cohesive Bacterial Populations.</title>
        <authorList>
            <person name="Xue H."/>
            <person name="Cordero O.X."/>
            <person name="Camas F.M."/>
            <person name="Trimble W."/>
            <person name="Meyer F."/>
            <person name="Guglielmini J."/>
            <person name="Rocha E.P."/>
            <person name="Polz M.F."/>
        </authorList>
    </citation>
    <scope>NUCLEOTIDE SEQUENCE</scope>
    <source>
        <strain evidence="1">5S_214</strain>
    </source>
</reference>
<accession>A0A0H3ZNA2</accession>
<organism evidence="1">
    <name type="scientific">Vibrio splendidus</name>
    <dbReference type="NCBI Taxonomy" id="29497"/>
    <lineage>
        <taxon>Bacteria</taxon>
        <taxon>Pseudomonadati</taxon>
        <taxon>Pseudomonadota</taxon>
        <taxon>Gammaproteobacteria</taxon>
        <taxon>Vibrionales</taxon>
        <taxon>Vibrionaceae</taxon>
        <taxon>Vibrio</taxon>
    </lineage>
</organism>
<name>A0A0H3ZNA2_VIBSP</name>
<proteinExistence type="predicted"/>
<sequence>MNVNGIDWQHPLEVPVVEMGTEKEFWIAVYSEQSKRQHVFLAHYQNRPLVHDDDGELIENDWYLDGHGELVDSVGWVEHTRHDEYDNYYTKIGFREDYRLLGWAEYEPPRFVAVDMAEGPDVGVVFNYNPDLEKPELPISKFKICQLKMCAAIAEELSRQCPGITTEQAQMSAIIEGANLVCDAVNNQGVKDGNA</sequence>